<evidence type="ECO:0000313" key="1">
    <source>
        <dbReference type="EMBL" id="QPB08310.1"/>
    </source>
</evidence>
<dbReference type="GeneID" id="77945465"/>
<name>A0A873WAY6_9CAUD</name>
<sequence>MAKYDAEWYKKLAEGKKDYPLPLYAPWTSVYEGKKKYINQEINRS</sequence>
<protein>
    <submittedName>
        <fullName evidence="1">Uncharacterized protein</fullName>
    </submittedName>
</protein>
<organism evidence="1 2">
    <name type="scientific">Synechococcus phage S-H9-2</name>
    <dbReference type="NCBI Taxonomy" id="2783669"/>
    <lineage>
        <taxon>Viruses</taxon>
        <taxon>Duplodnaviria</taxon>
        <taxon>Heunggongvirae</taxon>
        <taxon>Uroviricota</taxon>
        <taxon>Caudoviricetes</taxon>
        <taxon>Pantevenvirales</taxon>
        <taxon>Kyanoviridae</taxon>
        <taxon>Yushanluvirus</taxon>
        <taxon>Yushanluvirus satich</taxon>
    </lineage>
</organism>
<dbReference type="EMBL" id="MW147367">
    <property type="protein sequence ID" value="QPB08310.1"/>
    <property type="molecule type" value="Genomic_DNA"/>
</dbReference>
<proteinExistence type="predicted"/>
<dbReference type="KEGG" id="vg:77945465"/>
<dbReference type="RefSeq" id="YP_010669295.1">
    <property type="nucleotide sequence ID" value="NC_070960.1"/>
</dbReference>
<accession>A0A873WAY6</accession>
<reference evidence="1" key="1">
    <citation type="submission" date="2020-10" db="EMBL/GenBank/DDBJ databases">
        <title>The Isolation and Genome Sequence of a Novel Cyanophage S-H9-2 from the Yellow Sea, China.</title>
        <authorList>
            <person name="Jiang T."/>
            <person name="Luo L."/>
        </authorList>
    </citation>
    <scope>NUCLEOTIDE SEQUENCE</scope>
</reference>
<keyword evidence="2" id="KW-1185">Reference proteome</keyword>
<evidence type="ECO:0000313" key="2">
    <source>
        <dbReference type="Proteomes" id="UP000662754"/>
    </source>
</evidence>
<dbReference type="Proteomes" id="UP000662754">
    <property type="component" value="Segment"/>
</dbReference>